<dbReference type="GO" id="GO:0031588">
    <property type="term" value="C:nucleotide-activated protein kinase complex"/>
    <property type="evidence" value="ECO:0007669"/>
    <property type="project" value="TreeGrafter"/>
</dbReference>
<feature type="region of interest" description="Disordered" evidence="2">
    <location>
        <begin position="161"/>
        <end position="254"/>
    </location>
</feature>
<dbReference type="SUPFAM" id="SSF81296">
    <property type="entry name" value="E set domains"/>
    <property type="match status" value="1"/>
</dbReference>
<keyword evidence="5" id="KW-1185">Reference proteome</keyword>
<evidence type="ECO:0000259" key="3">
    <source>
        <dbReference type="Pfam" id="PF16561"/>
    </source>
</evidence>
<comment type="similarity">
    <text evidence="1">Belongs to the 5'-AMP-activated protein kinase beta subunit family.</text>
</comment>
<dbReference type="GO" id="GO:0005737">
    <property type="term" value="C:cytoplasm"/>
    <property type="evidence" value="ECO:0007669"/>
    <property type="project" value="TreeGrafter"/>
</dbReference>
<feature type="compositionally biased region" description="Basic and acidic residues" evidence="2">
    <location>
        <begin position="317"/>
        <end position="328"/>
    </location>
</feature>
<evidence type="ECO:0000256" key="1">
    <source>
        <dbReference type="ARBA" id="ARBA00010926"/>
    </source>
</evidence>
<dbReference type="CDD" id="cd02859">
    <property type="entry name" value="E_set_AMPKbeta_like_N"/>
    <property type="match status" value="1"/>
</dbReference>
<dbReference type="Proteomes" id="UP000078561">
    <property type="component" value="Unassembled WGS sequence"/>
</dbReference>
<evidence type="ECO:0000313" key="4">
    <source>
        <dbReference type="EMBL" id="SAM07172.1"/>
    </source>
</evidence>
<dbReference type="EMBL" id="LT554731">
    <property type="protein sequence ID" value="SAM07172.1"/>
    <property type="molecule type" value="Genomic_DNA"/>
</dbReference>
<dbReference type="InterPro" id="IPR050827">
    <property type="entry name" value="CRP1_MDG1_kinase"/>
</dbReference>
<evidence type="ECO:0000256" key="2">
    <source>
        <dbReference type="SAM" id="MobiDB-lite"/>
    </source>
</evidence>
<feature type="compositionally biased region" description="Low complexity" evidence="2">
    <location>
        <begin position="181"/>
        <end position="197"/>
    </location>
</feature>
<feature type="compositionally biased region" description="Polar residues" evidence="2">
    <location>
        <begin position="161"/>
        <end position="175"/>
    </location>
</feature>
<dbReference type="PANTHER" id="PTHR10343:SF84">
    <property type="entry name" value="5'-AMP-ACTIVATED PROTEIN KINASE SUBUNIT BETA-1"/>
    <property type="match status" value="1"/>
</dbReference>
<reference evidence="4" key="1">
    <citation type="submission" date="2016-04" db="EMBL/GenBank/DDBJ databases">
        <authorList>
            <person name="Evans L.H."/>
            <person name="Alamgir A."/>
            <person name="Owens N."/>
            <person name="Weber N.D."/>
            <person name="Virtaneva K."/>
            <person name="Barbian K."/>
            <person name="Babar A."/>
            <person name="Rosenke K."/>
        </authorList>
    </citation>
    <scope>NUCLEOTIDE SEQUENCE [LARGE SCALE GENOMIC DNA]</scope>
    <source>
        <strain evidence="4">CBS 101.48</strain>
    </source>
</reference>
<dbReference type="InterPro" id="IPR014756">
    <property type="entry name" value="Ig_E-set"/>
</dbReference>
<dbReference type="Gene3D" id="2.60.40.10">
    <property type="entry name" value="Immunoglobulins"/>
    <property type="match status" value="1"/>
</dbReference>
<dbReference type="GO" id="GO:0019901">
    <property type="term" value="F:protein kinase binding"/>
    <property type="evidence" value="ECO:0007669"/>
    <property type="project" value="TreeGrafter"/>
</dbReference>
<feature type="region of interest" description="Disordered" evidence="2">
    <location>
        <begin position="317"/>
        <end position="336"/>
    </location>
</feature>
<feature type="compositionally biased region" description="Basic and acidic residues" evidence="2">
    <location>
        <begin position="231"/>
        <end position="245"/>
    </location>
</feature>
<dbReference type="GO" id="GO:0005634">
    <property type="term" value="C:nucleus"/>
    <property type="evidence" value="ECO:0007669"/>
    <property type="project" value="TreeGrafter"/>
</dbReference>
<dbReference type="OrthoDB" id="5873279at2759"/>
<name>A0A168RNE0_ABSGL</name>
<gene>
    <name evidence="4" type="primary">ABSGL_12811.1 scaffold 13518</name>
</gene>
<dbReference type="Pfam" id="PF16561">
    <property type="entry name" value="AMPK1_CBM"/>
    <property type="match status" value="1"/>
</dbReference>
<proteinExistence type="inferred from homology"/>
<dbReference type="AlphaFoldDB" id="A0A168RNE0"/>
<dbReference type="InterPro" id="IPR013783">
    <property type="entry name" value="Ig-like_fold"/>
</dbReference>
<dbReference type="GO" id="GO:0007165">
    <property type="term" value="P:signal transduction"/>
    <property type="evidence" value="ECO:0007669"/>
    <property type="project" value="TreeGrafter"/>
</dbReference>
<dbReference type="PANTHER" id="PTHR10343">
    <property type="entry name" value="5'-AMP-ACTIVATED PROTEIN KINASE , BETA SUBUNIT"/>
    <property type="match status" value="1"/>
</dbReference>
<organism evidence="4">
    <name type="scientific">Absidia glauca</name>
    <name type="common">Pin mould</name>
    <dbReference type="NCBI Taxonomy" id="4829"/>
    <lineage>
        <taxon>Eukaryota</taxon>
        <taxon>Fungi</taxon>
        <taxon>Fungi incertae sedis</taxon>
        <taxon>Mucoromycota</taxon>
        <taxon>Mucoromycotina</taxon>
        <taxon>Mucoromycetes</taxon>
        <taxon>Mucorales</taxon>
        <taxon>Cunninghamellaceae</taxon>
        <taxon>Absidia</taxon>
    </lineage>
</organism>
<protein>
    <recommendedName>
        <fullName evidence="3">AMP-activated protein kinase glycogen-binding domain-containing protein</fullName>
    </recommendedName>
</protein>
<accession>A0A168RNE0</accession>
<dbReference type="InParanoid" id="A0A168RNE0"/>
<sequence length="336" mass="37523">MYSYDSVLKWTRNQSMKRMHWDPTCGGGNGKYREVEKHRIPASVFYCGNQHVIWILNRYFQLRHNAGKNREAITKVKALNTNLHETKLVLYGARSSTDGINETTGIDILLGQWVKGLMAKKSGTATKPGGIKSWMNHLFTKSNKTKTNNVGVTTKARSTFDSFSEKNTTGSSSAKDSIVRSSSSTTTTATTTTQSSSNHHHHSKVPETAHPPTATNHDPIPSTENLAVSSVDHDEERAKDGHVDTQEDQQPSADCPAPIEIFWQHGGQEVFVTGTFDNWSKSVRMDKQVDGVFVARLRPSDHTVWYKFVVDGLWKHDDTKPTEKDKDGNTNNVIHA</sequence>
<feature type="domain" description="AMP-activated protein kinase glycogen-binding" evidence="3">
    <location>
        <begin position="258"/>
        <end position="335"/>
    </location>
</feature>
<dbReference type="STRING" id="4829.A0A168RNE0"/>
<evidence type="ECO:0000313" key="5">
    <source>
        <dbReference type="Proteomes" id="UP000078561"/>
    </source>
</evidence>
<dbReference type="InterPro" id="IPR032640">
    <property type="entry name" value="AMPK1_CBM"/>
</dbReference>